<evidence type="ECO:0000256" key="5">
    <source>
        <dbReference type="ARBA" id="ARBA00022692"/>
    </source>
</evidence>
<feature type="transmembrane region" description="Helical" evidence="9">
    <location>
        <begin position="298"/>
        <end position="316"/>
    </location>
</feature>
<dbReference type="SUPFAM" id="SSF81345">
    <property type="entry name" value="ABC transporter involved in vitamin B12 uptake, BtuC"/>
    <property type="match status" value="1"/>
</dbReference>
<evidence type="ECO:0000256" key="8">
    <source>
        <dbReference type="SAM" id="MobiDB-lite"/>
    </source>
</evidence>
<keyword evidence="3" id="KW-0813">Transport</keyword>
<feature type="transmembrane region" description="Helical" evidence="9">
    <location>
        <begin position="205"/>
        <end position="230"/>
    </location>
</feature>
<dbReference type="EMBL" id="QYRP01000002">
    <property type="protein sequence ID" value="RJS47055.1"/>
    <property type="molecule type" value="Genomic_DNA"/>
</dbReference>
<evidence type="ECO:0000256" key="7">
    <source>
        <dbReference type="ARBA" id="ARBA00023136"/>
    </source>
</evidence>
<accession>A0A3A5HC71</accession>
<feature type="transmembrane region" description="Helical" evidence="9">
    <location>
        <begin position="31"/>
        <end position="57"/>
    </location>
</feature>
<dbReference type="Gene3D" id="1.10.3470.10">
    <property type="entry name" value="ABC transporter involved in vitamin B12 uptake, BtuC"/>
    <property type="match status" value="1"/>
</dbReference>
<feature type="region of interest" description="Disordered" evidence="8">
    <location>
        <begin position="1"/>
        <end position="20"/>
    </location>
</feature>
<comment type="similarity">
    <text evidence="2">Belongs to the binding-protein-dependent transport system permease family. FecCD subfamily.</text>
</comment>
<comment type="caution">
    <text evidence="10">The sequence shown here is derived from an EMBL/GenBank/DDBJ whole genome shotgun (WGS) entry which is preliminary data.</text>
</comment>
<dbReference type="GO" id="GO:0033214">
    <property type="term" value="P:siderophore-iron import into cell"/>
    <property type="evidence" value="ECO:0007669"/>
    <property type="project" value="TreeGrafter"/>
</dbReference>
<proteinExistence type="inferred from homology"/>
<feature type="transmembrane region" description="Helical" evidence="9">
    <location>
        <begin position="251"/>
        <end position="278"/>
    </location>
</feature>
<reference evidence="11" key="1">
    <citation type="submission" date="2018-09" db="EMBL/GenBank/DDBJ databases">
        <authorList>
            <person name="Zhu H."/>
        </authorList>
    </citation>
    <scope>NUCLEOTIDE SEQUENCE [LARGE SCALE GENOMIC DNA]</scope>
    <source>
        <strain evidence="11">K1W22B-1</strain>
    </source>
</reference>
<evidence type="ECO:0000256" key="2">
    <source>
        <dbReference type="ARBA" id="ARBA00007935"/>
    </source>
</evidence>
<evidence type="ECO:0000256" key="4">
    <source>
        <dbReference type="ARBA" id="ARBA00022475"/>
    </source>
</evidence>
<protein>
    <submittedName>
        <fullName evidence="10">Iron ABC transporter permease</fullName>
    </submittedName>
</protein>
<dbReference type="CDD" id="cd06550">
    <property type="entry name" value="TM_ABC_iron-siderophores_like"/>
    <property type="match status" value="1"/>
</dbReference>
<evidence type="ECO:0000313" key="11">
    <source>
        <dbReference type="Proteomes" id="UP000276542"/>
    </source>
</evidence>
<feature type="transmembrane region" description="Helical" evidence="9">
    <location>
        <begin position="77"/>
        <end position="94"/>
    </location>
</feature>
<keyword evidence="6 9" id="KW-1133">Transmembrane helix</keyword>
<feature type="transmembrane region" description="Helical" evidence="9">
    <location>
        <begin position="323"/>
        <end position="339"/>
    </location>
</feature>
<feature type="transmembrane region" description="Helical" evidence="9">
    <location>
        <begin position="133"/>
        <end position="152"/>
    </location>
</feature>
<comment type="subcellular location">
    <subcellularLocation>
        <location evidence="1">Cell membrane</location>
        <topology evidence="1">Multi-pass membrane protein</topology>
    </subcellularLocation>
</comment>
<feature type="transmembrane region" description="Helical" evidence="9">
    <location>
        <begin position="164"/>
        <end position="185"/>
    </location>
</feature>
<keyword evidence="11" id="KW-1185">Reference proteome</keyword>
<gene>
    <name evidence="10" type="ORF">D4739_13070</name>
</gene>
<organism evidence="10 11">
    <name type="scientific">Nocardioides cavernaquae</name>
    <dbReference type="NCBI Taxonomy" id="2321396"/>
    <lineage>
        <taxon>Bacteria</taxon>
        <taxon>Bacillati</taxon>
        <taxon>Actinomycetota</taxon>
        <taxon>Actinomycetes</taxon>
        <taxon>Propionibacteriales</taxon>
        <taxon>Nocardioidaceae</taxon>
        <taxon>Nocardioides</taxon>
    </lineage>
</organism>
<dbReference type="AlphaFoldDB" id="A0A3A5HC71"/>
<evidence type="ECO:0000256" key="3">
    <source>
        <dbReference type="ARBA" id="ARBA00022448"/>
    </source>
</evidence>
<evidence type="ECO:0000313" key="10">
    <source>
        <dbReference type="EMBL" id="RJS47055.1"/>
    </source>
</evidence>
<sequence length="347" mass="34767">MTHDLALPGASAGHPSGGAPRPTRVVPVKAIAVLAAVAFVAFLFSVSVGSVGVVAPWAALDPEHPSYAVAAARFERTVTGCAVGAALALSGALLQGLTRNPLADPGLLGITWGATTGMVLAVAVFSIGTLSGYLWFSFLGAAISAVAVHVLATLGGGAATPGRIVIAGAAVSAALNSWTTAILLADQARFDKLRFWMVGGLGAGYDALLTVGPTLLLGIVLGLAGIRLLDMLALGDDLARGLGRNVLRDRLVVGLAVVLLAGSATAAAGPIAFVGLIVPHAVRATVGSSHGRLLPLTLGWGAVLVIVADTVGRVIAPPTEVQVGIMTALVGVPVFFVMIRRGSGVRS</sequence>
<evidence type="ECO:0000256" key="6">
    <source>
        <dbReference type="ARBA" id="ARBA00022989"/>
    </source>
</evidence>
<keyword evidence="4" id="KW-1003">Cell membrane</keyword>
<feature type="transmembrane region" description="Helical" evidence="9">
    <location>
        <begin position="106"/>
        <end position="127"/>
    </location>
</feature>
<dbReference type="InterPro" id="IPR037294">
    <property type="entry name" value="ABC_BtuC-like"/>
</dbReference>
<dbReference type="GO" id="GO:0022857">
    <property type="term" value="F:transmembrane transporter activity"/>
    <property type="evidence" value="ECO:0007669"/>
    <property type="project" value="InterPro"/>
</dbReference>
<dbReference type="RefSeq" id="WP_120061025.1">
    <property type="nucleotide sequence ID" value="NZ_QYRP01000002.1"/>
</dbReference>
<dbReference type="Pfam" id="PF01032">
    <property type="entry name" value="FecCD"/>
    <property type="match status" value="1"/>
</dbReference>
<dbReference type="PANTHER" id="PTHR30472">
    <property type="entry name" value="FERRIC ENTEROBACTIN TRANSPORT SYSTEM PERMEASE PROTEIN"/>
    <property type="match status" value="1"/>
</dbReference>
<dbReference type="OrthoDB" id="9782305at2"/>
<dbReference type="Proteomes" id="UP000276542">
    <property type="component" value="Unassembled WGS sequence"/>
</dbReference>
<evidence type="ECO:0000256" key="1">
    <source>
        <dbReference type="ARBA" id="ARBA00004651"/>
    </source>
</evidence>
<evidence type="ECO:0000256" key="9">
    <source>
        <dbReference type="SAM" id="Phobius"/>
    </source>
</evidence>
<dbReference type="PANTHER" id="PTHR30472:SF1">
    <property type="entry name" value="FE(3+) DICITRATE TRANSPORT SYSTEM PERMEASE PROTEIN FECC-RELATED"/>
    <property type="match status" value="1"/>
</dbReference>
<keyword evidence="7 9" id="KW-0472">Membrane</keyword>
<dbReference type="InterPro" id="IPR000522">
    <property type="entry name" value="ABC_transptr_permease_BtuC"/>
</dbReference>
<keyword evidence="5 9" id="KW-0812">Transmembrane</keyword>
<dbReference type="GO" id="GO:0005886">
    <property type="term" value="C:plasma membrane"/>
    <property type="evidence" value="ECO:0007669"/>
    <property type="project" value="UniProtKB-SubCell"/>
</dbReference>
<name>A0A3A5HC71_9ACTN</name>